<sequence>MLFSTNLPFFKKMFCVWVVLIIFGFGGVWTDGPWIKVSSSDIKEGDWVKVLCGVPIDYTGGLCRLYGDESKTPMKTLRTHSYTCEFLVSSHDLLAGRPLGTRTTVRCDYTLQNYVSDPGDSATVVVWGSAEKPVLTVSPRVVMTDDKVQVHCSTPRHQTSGCRMYRDRFTLGQTPCNHQMTGEKLMMWETTSIFNYINLNCKYDRTGWDYVRSKASDPIRILVVDPTKLHISTNRTFVCDVPAQVQDFVLSQTGNTSLSLAQGGTLILKTINNSTGPLHQTCRVI</sequence>
<dbReference type="AlphaFoldDB" id="A0AAD7WFV9"/>
<gene>
    <name evidence="1" type="ORF">AAFF_G00032060</name>
</gene>
<comment type="caution">
    <text evidence="1">The sequence shown here is derived from an EMBL/GenBank/DDBJ whole genome shotgun (WGS) entry which is preliminary data.</text>
</comment>
<name>A0AAD7WFV9_9TELE</name>
<proteinExistence type="predicted"/>
<reference evidence="1" key="1">
    <citation type="journal article" date="2023" name="Science">
        <title>Genome structures resolve the early diversification of teleost fishes.</title>
        <authorList>
            <person name="Parey E."/>
            <person name="Louis A."/>
            <person name="Montfort J."/>
            <person name="Bouchez O."/>
            <person name="Roques C."/>
            <person name="Iampietro C."/>
            <person name="Lluch J."/>
            <person name="Castinel A."/>
            <person name="Donnadieu C."/>
            <person name="Desvignes T."/>
            <person name="Floi Bucao C."/>
            <person name="Jouanno E."/>
            <person name="Wen M."/>
            <person name="Mejri S."/>
            <person name="Dirks R."/>
            <person name="Jansen H."/>
            <person name="Henkel C."/>
            <person name="Chen W.J."/>
            <person name="Zahm M."/>
            <person name="Cabau C."/>
            <person name="Klopp C."/>
            <person name="Thompson A.W."/>
            <person name="Robinson-Rechavi M."/>
            <person name="Braasch I."/>
            <person name="Lecointre G."/>
            <person name="Bobe J."/>
            <person name="Postlethwait J.H."/>
            <person name="Berthelot C."/>
            <person name="Roest Crollius H."/>
            <person name="Guiguen Y."/>
        </authorList>
    </citation>
    <scope>NUCLEOTIDE SEQUENCE</scope>
    <source>
        <strain evidence="1">NC1722</strain>
    </source>
</reference>
<evidence type="ECO:0000313" key="1">
    <source>
        <dbReference type="EMBL" id="KAJ8395472.1"/>
    </source>
</evidence>
<accession>A0AAD7WFV9</accession>
<dbReference type="InterPro" id="IPR013783">
    <property type="entry name" value="Ig-like_fold"/>
</dbReference>
<organism evidence="1 2">
    <name type="scientific">Aldrovandia affinis</name>
    <dbReference type="NCBI Taxonomy" id="143900"/>
    <lineage>
        <taxon>Eukaryota</taxon>
        <taxon>Metazoa</taxon>
        <taxon>Chordata</taxon>
        <taxon>Craniata</taxon>
        <taxon>Vertebrata</taxon>
        <taxon>Euteleostomi</taxon>
        <taxon>Actinopterygii</taxon>
        <taxon>Neopterygii</taxon>
        <taxon>Teleostei</taxon>
        <taxon>Notacanthiformes</taxon>
        <taxon>Halosauridae</taxon>
        <taxon>Aldrovandia</taxon>
    </lineage>
</organism>
<keyword evidence="2" id="KW-1185">Reference proteome</keyword>
<protein>
    <submittedName>
        <fullName evidence="1">Uncharacterized protein</fullName>
    </submittedName>
</protein>
<dbReference type="Proteomes" id="UP001221898">
    <property type="component" value="Unassembled WGS sequence"/>
</dbReference>
<dbReference type="EMBL" id="JAINUG010000116">
    <property type="protein sequence ID" value="KAJ8395472.1"/>
    <property type="molecule type" value="Genomic_DNA"/>
</dbReference>
<evidence type="ECO:0000313" key="2">
    <source>
        <dbReference type="Proteomes" id="UP001221898"/>
    </source>
</evidence>
<dbReference type="Gene3D" id="2.60.40.10">
    <property type="entry name" value="Immunoglobulins"/>
    <property type="match status" value="1"/>
</dbReference>